<dbReference type="SUPFAM" id="SSF50044">
    <property type="entry name" value="SH3-domain"/>
    <property type="match status" value="3"/>
</dbReference>
<feature type="domain" description="SH3" evidence="9">
    <location>
        <begin position="2172"/>
        <end position="2239"/>
    </location>
</feature>
<feature type="compositionally biased region" description="Low complexity" evidence="8">
    <location>
        <begin position="1419"/>
        <end position="1434"/>
    </location>
</feature>
<dbReference type="CDD" id="cd12014">
    <property type="entry name" value="SH3_RIM-BP_1"/>
    <property type="match status" value="1"/>
</dbReference>
<dbReference type="CDD" id="cd00063">
    <property type="entry name" value="FN3"/>
    <property type="match status" value="2"/>
</dbReference>
<dbReference type="PANTHER" id="PTHR14234:SF20">
    <property type="entry name" value="PERIPHERAL-TYPE BENZODIAZEPINE RECEPTOR-ASSOCIATED PROTEIN 1"/>
    <property type="match status" value="1"/>
</dbReference>
<dbReference type="InterPro" id="IPR013783">
    <property type="entry name" value="Ig-like_fold"/>
</dbReference>
<feature type="coiled-coil region" evidence="7">
    <location>
        <begin position="590"/>
        <end position="765"/>
    </location>
</feature>
<dbReference type="InterPro" id="IPR001452">
    <property type="entry name" value="SH3_domain"/>
</dbReference>
<name>A0A8C5QYX8_9ANUR</name>
<dbReference type="PANTHER" id="PTHR14234">
    <property type="entry name" value="RIM BINDING PROTEIN-RELATED"/>
    <property type="match status" value="1"/>
</dbReference>
<feature type="compositionally biased region" description="Basic and acidic residues" evidence="8">
    <location>
        <begin position="2238"/>
        <end position="2258"/>
    </location>
</feature>
<feature type="region of interest" description="Disordered" evidence="8">
    <location>
        <begin position="33"/>
        <end position="66"/>
    </location>
</feature>
<dbReference type="PROSITE" id="PS50853">
    <property type="entry name" value="FN3"/>
    <property type="match status" value="1"/>
</dbReference>
<feature type="coiled-coil region" evidence="7">
    <location>
        <begin position="388"/>
        <end position="535"/>
    </location>
</feature>
<accession>A0A8C5QYX8</accession>
<evidence type="ECO:0000256" key="3">
    <source>
        <dbReference type="ARBA" id="ARBA00022443"/>
    </source>
</evidence>
<evidence type="ECO:0000259" key="9">
    <source>
        <dbReference type="PROSITE" id="PS50002"/>
    </source>
</evidence>
<feature type="region of interest" description="Disordered" evidence="8">
    <location>
        <begin position="2232"/>
        <end position="2275"/>
    </location>
</feature>
<keyword evidence="5" id="KW-0677">Repeat</keyword>
<evidence type="ECO:0000256" key="1">
    <source>
        <dbReference type="ARBA" id="ARBA00004496"/>
    </source>
</evidence>
<evidence type="ECO:0000313" key="12">
    <source>
        <dbReference type="Proteomes" id="UP000694569"/>
    </source>
</evidence>
<feature type="compositionally biased region" description="Polar residues" evidence="8">
    <location>
        <begin position="1589"/>
        <end position="1604"/>
    </location>
</feature>
<feature type="region of interest" description="Disordered" evidence="8">
    <location>
        <begin position="1888"/>
        <end position="1909"/>
    </location>
</feature>
<keyword evidence="4" id="KW-0963">Cytoplasm</keyword>
<sequence length="2321" mass="260313">MSKDSINNSCFSPKKSDRFNVEDLKKELDHLKRELENEKSRSQESQRKYISEHKRQKDSSEKEKQKLVDDLNSKWEKQKIRELQHLKETVLRDRELEIRQLLRRKEEQLKEYQSFLQKDRDVVVRHAKELQKQLTAELLNKGQVGKVNGTKPNEQSPTSECRCKLQDVLSKLRWEYDGDQAACIRHLRAKLDLERNLFLKYILANNGNYSVLNGRSNVDCGPKKYGRYSLGNLASRPKSFDALSRQLSLESVCSKPSSDDTVLSQGRSVPLPQTSSPQGFTEKPCWHTVEELIEPYDLECHNRTCPEINILYPGSKDDLLSWGSESDKLEEFCLKEDTEIKDECMLESNNSNPGQSPSPPLKNISNSQQLNGSDPFRSKRDAGLLDKVRVLEKRCNELKAENVLLRKNIFPETEEKIKRLKRKNAELAVVAKRLEERAQKLQEANLKMVNTPMHVRGTNVDMCKKEFARQRAKEMSEQASALLAKDKHIESLKLECHELQAKLSAVKDVPGCLKLSDLDRLLHESQKEVLRLQRQIAIRHLNESLHLSRSGPQSCPTPPPEAVHNETLSLSDHLMDCDDQPMKETSGDIIKEAELTKKRKECDILEQEVRKKQKRCEELENKLEEVHRENVRLAEENSILSNKVKQTTEFGSENVDLRVRLDEVSRQRDSALKENHVLQSKLENLEQVLKHMRDVVERRQQLEKDHEDALIALKKRQEEVKRLQQAQDEAKKEHEGAVQLLEDTLDNLQLKVKILEEKCRSQTEQFSLLSQELERFRLQTGNIDLLASTLVTTELPPPQCCSTPGKPQVQDRGVDCPGTGLSEQHEEDNKVEAKKEKILPQLPQPKCECENVETPNVALAKEKLEAPQNVSKSESTHESPKSCPTPEVDTASEMEELEADSISLNPEPETRTCAKLQVFIARYSYNPFDGPNENPEAELPLTAGEYIYVYGDMDDDGFYEGELMDGRRGLVPSNFVERVSDDGLMAFQPAECNELSQSSGQDISFLSGSSIDRSEEEDVSSLGHLPCIVQGNTEVNADVSTVPYPRKLTLIKQLARSVVVGWEPPLVKAGSANILSYNIYVDNELRQNVRCGGQTKALIEKLELKTRSYRISVQSMTEGGCSDRMRCTMLVGYGFSLAPTQLRVRSLSATYAEVTWHPCNSTYSHTLYLNEEVFGRAKPGTYWHSFSSLRPGATYNVKVEAQPQRIPWEMPLERREQKTTVLQLTTPPAGPPDAPLDVQVELGPTPGVLFISWLPVTIDAAGTSNGTRVTGYAVYADGQKVLEVTSPTAGSVLVGMSHLQLLQVSREISVRTMFPGGESIDSVPAPIPSTLSMVLSRSASLHNISNKSLISQPASEQSINLNSEKIPPIPLTSSSPCSLPTIQASSSKPNFSLHTTCSRSETLDSLPVRISPHLPSPPSASSSCCQHSSSSGPSEALVLQRSLQENKPSILPHCTTNHDPPSLPIQAWATESLEISNIILEEENRANSLKDTKESEMNCASLPRGVSLEADKAWNMDSMVEQTSVATKVYCSSPETVITEEAEDTRRFGYRDVSIEDFLEEETKVMKDSNGNSIINEDEDAHVSRPDTHSTISHTDVSRCSNLSDILEEEEEDEEKEDSCNISSVRRWSQANEHGESDSSSKVDSCETDSDEEILEKMLDLPLQKHYSKKLFSIPEVTEEEEEEEEYFMSSVSSKTQAGCDVDAQKYQVKKTTEIFAPKIVNESCESFTVENCQKDYLIKLNNTQCCFEEDSVFLNQGWCTKSKGCAPEPLSGGLKTPVGSLSAKRGFNQNDRLCSWSESGKKRVSDAREHCSRLAANSTQPGIGSRSQALKEQGTYGSPKELPPNNHKTYKGKIRKCAQRQPKLGSTQFKVKLPTSCSSRNLEIDVEYDTEDEDDPPFQRPTPHVKQTESDLLAFSSLTDSDGSKPPDTIQHIRRKVMKRQLKVQAKASECLKDDWNGERKPFFPLGISEVLSNVKGRSSQRTLASETESDYCASPEIFCKSSLQEKVMPTKAPELTTVRLFVARFDYEPATMSPNPDAYEEELPFKEGQILQVFGEKDADGFYHGECAGKTGYIPCNMVSELHVQNEDMKEKLLQEGHLQLTSLQNDSESRAFSPPPPPLPSPSPPSCPPGRLAIPPPKPRRSKKVQLVTTLEENNIPEKCQRTEAKALSSSKRMVAIFDYNPKESSPNADIEAELNFTAGDVITVFGEMDEDGFYYGHLNGQRGLVPSNFLEPSLPKEEKSRSQEHLGSSEEAKSSSEISTEQMDSSNDYLHNQIDNFDAALKSSNLQEGTTSAKKKKGFFSKGKRLLKKLGSSGKSV</sequence>
<evidence type="ECO:0000256" key="5">
    <source>
        <dbReference type="ARBA" id="ARBA00022737"/>
    </source>
</evidence>
<dbReference type="PROSITE" id="PS50002">
    <property type="entry name" value="SH3"/>
    <property type="match status" value="3"/>
</dbReference>
<dbReference type="InterPro" id="IPR040325">
    <property type="entry name" value="RIMBP1/2/3"/>
</dbReference>
<keyword evidence="12" id="KW-1185">Reference proteome</keyword>
<dbReference type="Proteomes" id="UP000694569">
    <property type="component" value="Unplaced"/>
</dbReference>
<feature type="region of interest" description="Disordered" evidence="8">
    <location>
        <begin position="1411"/>
        <end position="1437"/>
    </location>
</feature>
<feature type="compositionally biased region" description="Acidic residues" evidence="8">
    <location>
        <begin position="1888"/>
        <end position="1897"/>
    </location>
</feature>
<keyword evidence="3 6" id="KW-0728">SH3 domain</keyword>
<feature type="compositionally biased region" description="Basic and acidic residues" evidence="8">
    <location>
        <begin position="1633"/>
        <end position="1645"/>
    </location>
</feature>
<evidence type="ECO:0000313" key="11">
    <source>
        <dbReference type="Ensembl" id="ENSLLEP00000045278.1"/>
    </source>
</evidence>
<feature type="compositionally biased region" description="Polar residues" evidence="8">
    <location>
        <begin position="257"/>
        <end position="279"/>
    </location>
</feature>
<dbReference type="Pfam" id="PF25566">
    <property type="entry name" value="RIMB1_N"/>
    <property type="match status" value="1"/>
</dbReference>
<dbReference type="FunFam" id="2.30.30.40:FF:000023">
    <property type="entry name" value="RIMS-binding protein 2 isoform F"/>
    <property type="match status" value="1"/>
</dbReference>
<feature type="compositionally biased region" description="Polar residues" evidence="8">
    <location>
        <begin position="2266"/>
        <end position="2275"/>
    </location>
</feature>
<dbReference type="GO" id="GO:0030156">
    <property type="term" value="F:benzodiazepine receptor binding"/>
    <property type="evidence" value="ECO:0007669"/>
    <property type="project" value="TreeGrafter"/>
</dbReference>
<evidence type="ECO:0000256" key="7">
    <source>
        <dbReference type="SAM" id="Coils"/>
    </source>
</evidence>
<evidence type="ECO:0000259" key="10">
    <source>
        <dbReference type="PROSITE" id="PS50853"/>
    </source>
</evidence>
<dbReference type="CDD" id="cd12013">
    <property type="entry name" value="SH3_RIM-BP_3"/>
    <property type="match status" value="1"/>
</dbReference>
<dbReference type="Pfam" id="PF07653">
    <property type="entry name" value="SH3_2"/>
    <property type="match status" value="3"/>
</dbReference>
<feature type="domain" description="SH3" evidence="9">
    <location>
        <begin position="2018"/>
        <end position="2086"/>
    </location>
</feature>
<feature type="compositionally biased region" description="Polar residues" evidence="8">
    <location>
        <begin position="363"/>
        <end position="372"/>
    </location>
</feature>
<dbReference type="Pfam" id="PF25523">
    <property type="entry name" value="Ig_RIMBP2"/>
    <property type="match status" value="1"/>
</dbReference>
<feature type="region of interest" description="Disordered" evidence="8">
    <location>
        <begin position="1815"/>
        <end position="1850"/>
    </location>
</feature>
<feature type="region of interest" description="Disordered" evidence="8">
    <location>
        <begin position="1569"/>
        <end position="1649"/>
    </location>
</feature>
<dbReference type="InterPro" id="IPR057950">
    <property type="entry name" value="RIMB1/RIM3A-C-like_N"/>
</dbReference>
<feature type="compositionally biased region" description="Polar residues" evidence="8">
    <location>
        <begin position="1620"/>
        <end position="1632"/>
    </location>
</feature>
<dbReference type="InterPro" id="IPR035755">
    <property type="entry name" value="RIM-BP_SH3_3"/>
</dbReference>
<feature type="compositionally biased region" description="Pro residues" evidence="8">
    <location>
        <begin position="2116"/>
        <end position="2131"/>
    </location>
</feature>
<dbReference type="SMART" id="SM00060">
    <property type="entry name" value="FN3"/>
    <property type="match status" value="3"/>
</dbReference>
<dbReference type="InterPro" id="IPR057884">
    <property type="entry name" value="FN3_RIM-BP1/2/3"/>
</dbReference>
<reference evidence="11" key="2">
    <citation type="submission" date="2025-09" db="UniProtKB">
        <authorList>
            <consortium name="Ensembl"/>
        </authorList>
    </citation>
    <scope>IDENTIFICATION</scope>
</reference>
<dbReference type="SUPFAM" id="SSF49265">
    <property type="entry name" value="Fibronectin type III"/>
    <property type="match status" value="2"/>
</dbReference>
<dbReference type="InterPro" id="IPR003961">
    <property type="entry name" value="FN3_dom"/>
</dbReference>
<feature type="region of interest" description="Disordered" evidence="8">
    <location>
        <begin position="863"/>
        <end position="908"/>
    </location>
</feature>
<dbReference type="InterPro" id="IPR036116">
    <property type="entry name" value="FN3_sf"/>
</dbReference>
<dbReference type="InterPro" id="IPR036028">
    <property type="entry name" value="SH3-like_dom_sf"/>
</dbReference>
<evidence type="ECO:0000256" key="4">
    <source>
        <dbReference type="ARBA" id="ARBA00022490"/>
    </source>
</evidence>
<dbReference type="GeneTree" id="ENSGT00950000183203"/>
<feature type="domain" description="SH3" evidence="9">
    <location>
        <begin position="914"/>
        <end position="981"/>
    </location>
</feature>
<protein>
    <submittedName>
        <fullName evidence="11">TSPO associated protein 1</fullName>
    </submittedName>
</protein>
<dbReference type="Ensembl" id="ENSLLET00000047078.1">
    <property type="protein sequence ID" value="ENSLLEP00000045278.1"/>
    <property type="gene ID" value="ENSLLEG00000028657.1"/>
</dbReference>
<dbReference type="Gene3D" id="2.60.40.10">
    <property type="entry name" value="Immunoglobulins"/>
    <property type="match status" value="2"/>
</dbReference>
<proteinExistence type="inferred from homology"/>
<dbReference type="SMART" id="SM00326">
    <property type="entry name" value="SH3"/>
    <property type="match status" value="3"/>
</dbReference>
<reference evidence="11" key="1">
    <citation type="submission" date="2025-08" db="UniProtKB">
        <authorList>
            <consortium name="Ensembl"/>
        </authorList>
    </citation>
    <scope>IDENTIFICATION</scope>
</reference>
<organism evidence="11 12">
    <name type="scientific">Leptobrachium leishanense</name>
    <name type="common">Leishan spiny toad</name>
    <dbReference type="NCBI Taxonomy" id="445787"/>
    <lineage>
        <taxon>Eukaryota</taxon>
        <taxon>Metazoa</taxon>
        <taxon>Chordata</taxon>
        <taxon>Craniata</taxon>
        <taxon>Vertebrata</taxon>
        <taxon>Euteleostomi</taxon>
        <taxon>Amphibia</taxon>
        <taxon>Batrachia</taxon>
        <taxon>Anura</taxon>
        <taxon>Pelobatoidea</taxon>
        <taxon>Megophryidae</taxon>
        <taxon>Leptobrachium</taxon>
    </lineage>
</organism>
<evidence type="ECO:0000256" key="2">
    <source>
        <dbReference type="ARBA" id="ARBA00010749"/>
    </source>
</evidence>
<dbReference type="Gene3D" id="2.30.30.40">
    <property type="entry name" value="SH3 Domains"/>
    <property type="match status" value="3"/>
</dbReference>
<feature type="domain" description="Fibronectin type-III" evidence="10">
    <location>
        <begin position="1138"/>
        <end position="1229"/>
    </location>
</feature>
<feature type="compositionally biased region" description="Acidic residues" evidence="8">
    <location>
        <begin position="890"/>
        <end position="899"/>
    </location>
</feature>
<comment type="subcellular location">
    <subcellularLocation>
        <location evidence="1">Cytoplasm</location>
    </subcellularLocation>
</comment>
<dbReference type="CDD" id="cd12012">
    <property type="entry name" value="SH3_RIM-BP_2"/>
    <property type="match status" value="1"/>
</dbReference>
<dbReference type="FunFam" id="2.30.30.40:FF:000016">
    <property type="entry name" value="RIMS-binding protein 2 isoform X2"/>
    <property type="match status" value="1"/>
</dbReference>
<feature type="region of interest" description="Disordered" evidence="8">
    <location>
        <begin position="257"/>
        <end position="280"/>
    </location>
</feature>
<keyword evidence="7" id="KW-0175">Coiled coil</keyword>
<feature type="region of interest" description="Disordered" evidence="8">
    <location>
        <begin position="2107"/>
        <end position="2145"/>
    </location>
</feature>
<dbReference type="FunFam" id="2.30.30.40:FF:000006">
    <property type="entry name" value="RIMS-binding protein 2 isoform X1"/>
    <property type="match status" value="1"/>
</dbReference>
<dbReference type="OrthoDB" id="4158657at2759"/>
<evidence type="ECO:0000256" key="8">
    <source>
        <dbReference type="SAM" id="MobiDB-lite"/>
    </source>
</evidence>
<dbReference type="FunFam" id="2.60.40.10:FF:000072">
    <property type="entry name" value="RIMS-binding protein 2 isoform X1"/>
    <property type="match status" value="1"/>
</dbReference>
<comment type="similarity">
    <text evidence="2">Belongs to the RIMBP family.</text>
</comment>
<dbReference type="InterPro" id="IPR035753">
    <property type="entry name" value="RIM-BP_SH3_2"/>
</dbReference>
<feature type="region of interest" description="Disordered" evidence="8">
    <location>
        <begin position="346"/>
        <end position="378"/>
    </location>
</feature>
<gene>
    <name evidence="11" type="primary">TSPOAP1</name>
</gene>
<evidence type="ECO:0000256" key="6">
    <source>
        <dbReference type="PROSITE-ProRule" id="PRU00192"/>
    </source>
</evidence>
<feature type="compositionally biased region" description="Polar residues" evidence="8">
    <location>
        <begin position="1816"/>
        <end position="1831"/>
    </location>
</feature>
<feature type="compositionally biased region" description="Acidic residues" evidence="8">
    <location>
        <begin position="1606"/>
        <end position="1617"/>
    </location>
</feature>